<organism evidence="8 9">
    <name type="scientific">Roseimaritima ulvae</name>
    <dbReference type="NCBI Taxonomy" id="980254"/>
    <lineage>
        <taxon>Bacteria</taxon>
        <taxon>Pseudomonadati</taxon>
        <taxon>Planctomycetota</taxon>
        <taxon>Planctomycetia</taxon>
        <taxon>Pirellulales</taxon>
        <taxon>Pirellulaceae</taxon>
        <taxon>Roseimaritima</taxon>
    </lineage>
</organism>
<keyword evidence="5" id="KW-0482">Metalloprotease</keyword>
<feature type="domain" description="EF-hand" evidence="7">
    <location>
        <begin position="441"/>
        <end position="476"/>
    </location>
</feature>
<dbReference type="SMART" id="SM00235">
    <property type="entry name" value="ZnMc"/>
    <property type="match status" value="1"/>
</dbReference>
<feature type="region of interest" description="Disordered" evidence="6">
    <location>
        <begin position="201"/>
        <end position="298"/>
    </location>
</feature>
<dbReference type="GO" id="GO:0004553">
    <property type="term" value="F:hydrolase activity, hydrolyzing O-glycosyl compounds"/>
    <property type="evidence" value="ECO:0007669"/>
    <property type="project" value="InterPro"/>
</dbReference>
<dbReference type="Gene3D" id="1.10.238.10">
    <property type="entry name" value="EF-hand"/>
    <property type="match status" value="1"/>
</dbReference>
<dbReference type="EMBL" id="CP042914">
    <property type="protein sequence ID" value="QEG43766.1"/>
    <property type="molecule type" value="Genomic_DNA"/>
</dbReference>
<feature type="compositionally biased region" description="Basic residues" evidence="6">
    <location>
        <begin position="260"/>
        <end position="275"/>
    </location>
</feature>
<evidence type="ECO:0000256" key="1">
    <source>
        <dbReference type="ARBA" id="ARBA00022670"/>
    </source>
</evidence>
<dbReference type="GO" id="GO:0008270">
    <property type="term" value="F:zinc ion binding"/>
    <property type="evidence" value="ECO:0007669"/>
    <property type="project" value="InterPro"/>
</dbReference>
<dbReference type="AlphaFoldDB" id="A0A5B9R2U0"/>
<dbReference type="GO" id="GO:0005509">
    <property type="term" value="F:calcium ion binding"/>
    <property type="evidence" value="ECO:0007669"/>
    <property type="project" value="InterPro"/>
</dbReference>
<dbReference type="InterPro" id="IPR001818">
    <property type="entry name" value="Pept_M10_metallopeptidase"/>
</dbReference>
<dbReference type="PRINTS" id="PR00138">
    <property type="entry name" value="MATRIXIN"/>
</dbReference>
<reference evidence="8 9" key="1">
    <citation type="submission" date="2019-08" db="EMBL/GenBank/DDBJ databases">
        <title>Deep-cultivation of Planctomycetes and their phenomic and genomic characterization uncovers novel biology.</title>
        <authorList>
            <person name="Wiegand S."/>
            <person name="Jogler M."/>
            <person name="Boedeker C."/>
            <person name="Pinto D."/>
            <person name="Vollmers J."/>
            <person name="Rivas-Marin E."/>
            <person name="Kohn T."/>
            <person name="Peeters S.H."/>
            <person name="Heuer A."/>
            <person name="Rast P."/>
            <person name="Oberbeckmann S."/>
            <person name="Bunk B."/>
            <person name="Jeske O."/>
            <person name="Meyerdierks A."/>
            <person name="Storesund J.E."/>
            <person name="Kallscheuer N."/>
            <person name="Luecker S."/>
            <person name="Lage O.M."/>
            <person name="Pohl T."/>
            <person name="Merkel B.J."/>
            <person name="Hornburger P."/>
            <person name="Mueller R.-W."/>
            <person name="Bruemmer F."/>
            <person name="Labrenz M."/>
            <person name="Spormann A.M."/>
            <person name="Op den Camp H."/>
            <person name="Overmann J."/>
            <person name="Amann R."/>
            <person name="Jetten M.S.M."/>
            <person name="Mascher T."/>
            <person name="Medema M.H."/>
            <person name="Devos D.P."/>
            <person name="Kaster A.-K."/>
            <person name="Ovreas L."/>
            <person name="Rohde M."/>
            <person name="Galperin M.Y."/>
            <person name="Jogler C."/>
        </authorList>
    </citation>
    <scope>NUCLEOTIDE SEQUENCE [LARGE SCALE GENOMIC DNA]</scope>
    <source>
        <strain evidence="8 9">UC8</strain>
    </source>
</reference>
<dbReference type="InterPro" id="IPR006026">
    <property type="entry name" value="Peptidase_Metallo"/>
</dbReference>
<sequence length="503" mass="54441">MFPANSASRRAGKRRRLALQNLESRRLLAVSVGWDGAGQGSAELTYTIANAPSSLSQAETTAAIETALDAWSEVVDITFIETDQTGLRDSLDFSFTNIDGVGGTLAQAYFPDDINPARIAGDVQFDLAEAWEVGNSLGSQAFDLVYVAVHEIGHALGLDHSSVNDSVLAPYVSANQSFEALDDDDIDAILGLYAPAVVTDASDDDVDSDSVDETPSDTDDETSSDTEDSDDSDDDSSDTSDDNDDTDDTNDTDNNNFSNRRNRWNNRGFRNRGFRNRIEAEAPDHNYTDPTDVDGDSETTPLDALMVINQLNREVSGDDAEMVGLCDVSGDGEITPFDALTVINTLNQNQRTAGDETASGESALAANAETTDDVDDETLDDEVDEDTTDDETIDNETTDDETIDDGGVTDDCDGPHDTTAIRQQRFDARDADDNGLLTEDEVLDRFWTTLADADTDSDGGVSFDEFETFLESQETNAFAGRSLRHHHGHHATDQIFAAIGRGR</sequence>
<dbReference type="SUPFAM" id="SSF55486">
    <property type="entry name" value="Metalloproteases ('zincins'), catalytic domain"/>
    <property type="match status" value="1"/>
</dbReference>
<dbReference type="GO" id="GO:0006508">
    <property type="term" value="P:proteolysis"/>
    <property type="evidence" value="ECO:0007669"/>
    <property type="project" value="UniProtKB-KW"/>
</dbReference>
<dbReference type="InterPro" id="IPR024079">
    <property type="entry name" value="MetalloPept_cat_dom_sf"/>
</dbReference>
<dbReference type="GO" id="GO:0004222">
    <property type="term" value="F:metalloendopeptidase activity"/>
    <property type="evidence" value="ECO:0007669"/>
    <property type="project" value="InterPro"/>
</dbReference>
<dbReference type="SUPFAM" id="SSF47473">
    <property type="entry name" value="EF-hand"/>
    <property type="match status" value="1"/>
</dbReference>
<evidence type="ECO:0000313" key="8">
    <source>
        <dbReference type="EMBL" id="QEG43766.1"/>
    </source>
</evidence>
<dbReference type="InterPro" id="IPR002048">
    <property type="entry name" value="EF_hand_dom"/>
</dbReference>
<dbReference type="Gene3D" id="3.40.390.10">
    <property type="entry name" value="Collagenase (Catalytic Domain)"/>
    <property type="match status" value="1"/>
</dbReference>
<feature type="compositionally biased region" description="Basic and acidic residues" evidence="6">
    <location>
        <begin position="276"/>
        <end position="287"/>
    </location>
</feature>
<keyword evidence="3" id="KW-0378">Hydrolase</keyword>
<dbReference type="Pfam" id="PF07595">
    <property type="entry name" value="Planc_extracel"/>
    <property type="match status" value="1"/>
</dbReference>
<dbReference type="PANTHER" id="PTHR10201:SF323">
    <property type="entry name" value="MATRIX METALLOPROTEINASE-21"/>
    <property type="match status" value="1"/>
</dbReference>
<keyword evidence="4" id="KW-0862">Zinc</keyword>
<dbReference type="RefSeq" id="WP_084426969.1">
    <property type="nucleotide sequence ID" value="NZ_CP042914.1"/>
</dbReference>
<evidence type="ECO:0000256" key="6">
    <source>
        <dbReference type="SAM" id="MobiDB-lite"/>
    </source>
</evidence>
<feature type="compositionally biased region" description="Acidic residues" evidence="6">
    <location>
        <begin position="201"/>
        <end position="251"/>
    </location>
</feature>
<keyword evidence="1" id="KW-0645">Protease</keyword>
<dbReference type="PANTHER" id="PTHR10201">
    <property type="entry name" value="MATRIX METALLOPROTEINASE"/>
    <property type="match status" value="1"/>
</dbReference>
<dbReference type="Pfam" id="PF00404">
    <property type="entry name" value="Dockerin_1"/>
    <property type="match status" value="1"/>
</dbReference>
<dbReference type="GO" id="GO:0031012">
    <property type="term" value="C:extracellular matrix"/>
    <property type="evidence" value="ECO:0007669"/>
    <property type="project" value="InterPro"/>
</dbReference>
<dbReference type="KEGG" id="rul:UC8_58210"/>
<evidence type="ECO:0000259" key="7">
    <source>
        <dbReference type="PROSITE" id="PS50222"/>
    </source>
</evidence>
<dbReference type="InterPro" id="IPR011506">
    <property type="entry name" value="Planctomycete_extracellular"/>
</dbReference>
<dbReference type="Proteomes" id="UP000325286">
    <property type="component" value="Chromosome"/>
</dbReference>
<evidence type="ECO:0000256" key="2">
    <source>
        <dbReference type="ARBA" id="ARBA00022723"/>
    </source>
</evidence>
<feature type="region of interest" description="Disordered" evidence="6">
    <location>
        <begin position="351"/>
        <end position="418"/>
    </location>
</feature>
<dbReference type="GO" id="GO:0000272">
    <property type="term" value="P:polysaccharide catabolic process"/>
    <property type="evidence" value="ECO:0007669"/>
    <property type="project" value="InterPro"/>
</dbReference>
<evidence type="ECO:0000256" key="3">
    <source>
        <dbReference type="ARBA" id="ARBA00022801"/>
    </source>
</evidence>
<dbReference type="InterPro" id="IPR011992">
    <property type="entry name" value="EF-hand-dom_pair"/>
</dbReference>
<dbReference type="PROSITE" id="PS50222">
    <property type="entry name" value="EF_HAND_2"/>
    <property type="match status" value="1"/>
</dbReference>
<dbReference type="InterPro" id="IPR021190">
    <property type="entry name" value="Pept_M10A"/>
</dbReference>
<dbReference type="Pfam" id="PF00413">
    <property type="entry name" value="Peptidase_M10"/>
    <property type="match status" value="1"/>
</dbReference>
<evidence type="ECO:0000313" key="9">
    <source>
        <dbReference type="Proteomes" id="UP000325286"/>
    </source>
</evidence>
<dbReference type="OrthoDB" id="252952at2"/>
<protein>
    <submittedName>
        <fullName evidence="8">Matrixin</fullName>
    </submittedName>
</protein>
<gene>
    <name evidence="8" type="ORF">UC8_58210</name>
</gene>
<feature type="compositionally biased region" description="Acidic residues" evidence="6">
    <location>
        <begin position="370"/>
        <end position="412"/>
    </location>
</feature>
<keyword evidence="9" id="KW-1185">Reference proteome</keyword>
<dbReference type="InterPro" id="IPR002105">
    <property type="entry name" value="Dockerin_1_rpt"/>
</dbReference>
<name>A0A5B9R2U0_9BACT</name>
<evidence type="ECO:0000256" key="4">
    <source>
        <dbReference type="ARBA" id="ARBA00022833"/>
    </source>
</evidence>
<accession>A0A5B9R2U0</accession>
<proteinExistence type="predicted"/>
<keyword evidence="2" id="KW-0479">Metal-binding</keyword>
<evidence type="ECO:0000256" key="5">
    <source>
        <dbReference type="ARBA" id="ARBA00023049"/>
    </source>
</evidence>